<evidence type="ECO:0000256" key="1">
    <source>
        <dbReference type="ARBA" id="ARBA00012528"/>
    </source>
</evidence>
<dbReference type="InterPro" id="IPR029787">
    <property type="entry name" value="Nucleotide_cyclase"/>
</dbReference>
<evidence type="ECO:0000256" key="2">
    <source>
        <dbReference type="PROSITE-ProRule" id="PRU00169"/>
    </source>
</evidence>
<dbReference type="Pfam" id="PF00990">
    <property type="entry name" value="GGDEF"/>
    <property type="match status" value="1"/>
</dbReference>
<dbReference type="GO" id="GO:0043709">
    <property type="term" value="P:cell adhesion involved in single-species biofilm formation"/>
    <property type="evidence" value="ECO:0007669"/>
    <property type="project" value="TreeGrafter"/>
</dbReference>
<sequence>MARVSVITKGYLSDPKDRLLLEAKGYQLAIKADLQSAVESLFNDPPDLLIIEKDLTGALEIEVIKALKNNLQLALLPIILVVGENDVSRGIDWEAYPVDDFICRHSPVEHLLNRVELAFARAHRVADNNPLTKLPGNSSILKAIQEAIEAGRAVVIGYVDIDNFKPYNDRYGFARGDEVIRMLARILVNVITEKAPQASFVGHVGGDDFVFICPLEVAEEVAREVIRHFDSLIKLFVDEEDLEAGEFVSKDRQGNLRRFPLPSISIAMVVNLPGRYSHYGEVASVAAQIKKAVKKIPGSTYLLDRRQAPSEQETSGYQHSQTEDLAHSQESQDKA</sequence>
<gene>
    <name evidence="4" type="ORF">G4V39_11045</name>
</gene>
<dbReference type="SMART" id="SM00267">
    <property type="entry name" value="GGDEF"/>
    <property type="match status" value="1"/>
</dbReference>
<dbReference type="SUPFAM" id="SSF55073">
    <property type="entry name" value="Nucleotide cyclase"/>
    <property type="match status" value="1"/>
</dbReference>
<dbReference type="GO" id="GO:0005886">
    <property type="term" value="C:plasma membrane"/>
    <property type="evidence" value="ECO:0007669"/>
    <property type="project" value="TreeGrafter"/>
</dbReference>
<proteinExistence type="predicted"/>
<dbReference type="NCBIfam" id="TIGR00254">
    <property type="entry name" value="GGDEF"/>
    <property type="match status" value="1"/>
</dbReference>
<dbReference type="PROSITE" id="PS50887">
    <property type="entry name" value="GGDEF"/>
    <property type="match status" value="1"/>
</dbReference>
<dbReference type="EMBL" id="CP048877">
    <property type="protein sequence ID" value="QIJ72780.1"/>
    <property type="molecule type" value="Genomic_DNA"/>
</dbReference>
<evidence type="ECO:0000313" key="5">
    <source>
        <dbReference type="Proteomes" id="UP000502179"/>
    </source>
</evidence>
<keyword evidence="5" id="KW-1185">Reference proteome</keyword>
<dbReference type="PROSITE" id="PS50110">
    <property type="entry name" value="RESPONSE_REGULATORY"/>
    <property type="match status" value="1"/>
</dbReference>
<dbReference type="InterPro" id="IPR001789">
    <property type="entry name" value="Sig_transdc_resp-reg_receiver"/>
</dbReference>
<dbReference type="PANTHER" id="PTHR45138">
    <property type="entry name" value="REGULATORY COMPONENTS OF SENSORY TRANSDUCTION SYSTEM"/>
    <property type="match status" value="1"/>
</dbReference>
<protein>
    <recommendedName>
        <fullName evidence="1">diguanylate cyclase</fullName>
        <ecNumber evidence="1">2.7.7.65</ecNumber>
    </recommendedName>
</protein>
<organism evidence="4 5">
    <name type="scientific">Thermosulfuriphilus ammonigenes</name>
    <dbReference type="NCBI Taxonomy" id="1936021"/>
    <lineage>
        <taxon>Bacteria</taxon>
        <taxon>Pseudomonadati</taxon>
        <taxon>Thermodesulfobacteriota</taxon>
        <taxon>Thermodesulfobacteria</taxon>
        <taxon>Thermodesulfobacteriales</taxon>
        <taxon>Thermodesulfobacteriaceae</taxon>
        <taxon>Thermosulfuriphilus</taxon>
    </lineage>
</organism>
<feature type="region of interest" description="Disordered" evidence="3">
    <location>
        <begin position="303"/>
        <end position="335"/>
    </location>
</feature>
<dbReference type="GO" id="GO:0000160">
    <property type="term" value="P:phosphorelay signal transduction system"/>
    <property type="evidence" value="ECO:0007669"/>
    <property type="project" value="InterPro"/>
</dbReference>
<accession>A0A6G7PYT4</accession>
<dbReference type="InterPro" id="IPR043128">
    <property type="entry name" value="Rev_trsase/Diguanyl_cyclase"/>
</dbReference>
<dbReference type="Proteomes" id="UP000502179">
    <property type="component" value="Chromosome"/>
</dbReference>
<dbReference type="InterPro" id="IPR050469">
    <property type="entry name" value="Diguanylate_Cyclase"/>
</dbReference>
<dbReference type="Gene3D" id="3.30.70.270">
    <property type="match status" value="1"/>
</dbReference>
<dbReference type="InterPro" id="IPR000160">
    <property type="entry name" value="GGDEF_dom"/>
</dbReference>
<dbReference type="Gene3D" id="3.40.50.2300">
    <property type="match status" value="1"/>
</dbReference>
<name>A0A6G7PYT4_9BACT</name>
<evidence type="ECO:0000313" key="4">
    <source>
        <dbReference type="EMBL" id="QIJ72780.1"/>
    </source>
</evidence>
<dbReference type="CDD" id="cd01949">
    <property type="entry name" value="GGDEF"/>
    <property type="match status" value="1"/>
</dbReference>
<dbReference type="GO" id="GO:0052621">
    <property type="term" value="F:diguanylate cyclase activity"/>
    <property type="evidence" value="ECO:0007669"/>
    <property type="project" value="UniProtKB-EC"/>
</dbReference>
<dbReference type="SUPFAM" id="SSF52172">
    <property type="entry name" value="CheY-like"/>
    <property type="match status" value="1"/>
</dbReference>
<dbReference type="EC" id="2.7.7.65" evidence="1"/>
<evidence type="ECO:0000256" key="3">
    <source>
        <dbReference type="SAM" id="MobiDB-lite"/>
    </source>
</evidence>
<dbReference type="GO" id="GO:1902201">
    <property type="term" value="P:negative regulation of bacterial-type flagellum-dependent cell motility"/>
    <property type="evidence" value="ECO:0007669"/>
    <property type="project" value="TreeGrafter"/>
</dbReference>
<dbReference type="InterPro" id="IPR011006">
    <property type="entry name" value="CheY-like_superfamily"/>
</dbReference>
<reference evidence="4 5" key="1">
    <citation type="submission" date="2020-02" db="EMBL/GenBank/DDBJ databases">
        <title>Genome analysis of Thermosulfuriphilus ammonigenes ST65T, an anaerobic thermophilic chemolithoautotrophic bacterium isolated from a deep-sea hydrothermal vent.</title>
        <authorList>
            <person name="Slobodkina G."/>
            <person name="Allioux M."/>
            <person name="Merkel A."/>
            <person name="Alain K."/>
            <person name="Jebbar M."/>
            <person name="Slobodkin A."/>
        </authorList>
    </citation>
    <scope>NUCLEOTIDE SEQUENCE [LARGE SCALE GENOMIC DNA]</scope>
    <source>
        <strain evidence="4 5">ST65</strain>
    </source>
</reference>
<dbReference type="PANTHER" id="PTHR45138:SF25">
    <property type="entry name" value="GGDEF DOMAIN PROTEIN"/>
    <property type="match status" value="1"/>
</dbReference>
<dbReference type="RefSeq" id="WP_166032995.1">
    <property type="nucleotide sequence ID" value="NZ_CP048877.1"/>
</dbReference>
<dbReference type="KEGG" id="tav:G4V39_11045"/>
<dbReference type="AlphaFoldDB" id="A0A6G7PYT4"/>
<feature type="compositionally biased region" description="Polar residues" evidence="3">
    <location>
        <begin position="309"/>
        <end position="320"/>
    </location>
</feature>
<feature type="compositionally biased region" description="Basic and acidic residues" evidence="3">
    <location>
        <begin position="321"/>
        <end position="335"/>
    </location>
</feature>
<comment type="caution">
    <text evidence="2">Lacks conserved residue(s) required for the propagation of feature annotation.</text>
</comment>